<dbReference type="AlphaFoldDB" id="A0ABD0JUU1"/>
<feature type="non-terminal residue" evidence="3">
    <location>
        <position position="148"/>
    </location>
</feature>
<protein>
    <submittedName>
        <fullName evidence="3">Uncharacterized protein</fullName>
    </submittedName>
</protein>
<keyword evidence="2" id="KW-0472">Membrane</keyword>
<sequence length="148" mass="16163">LEMLLNVSAPGPKVVVPKDGLFKPEFDHHGNLGNSSRDRTGLSGSRERHVGVHLQKMSVGTVFNRYWPAILGLTVGTVFLVIVHTAATVAAGHPPAPHGTAGHQRVFLILRFIPRQRPHQIFHQLHVVAGLGVAGRPHALWAEHPPRH</sequence>
<evidence type="ECO:0000313" key="3">
    <source>
        <dbReference type="EMBL" id="KAK7478435.1"/>
    </source>
</evidence>
<evidence type="ECO:0000313" key="4">
    <source>
        <dbReference type="Proteomes" id="UP001519460"/>
    </source>
</evidence>
<evidence type="ECO:0000256" key="2">
    <source>
        <dbReference type="SAM" id="Phobius"/>
    </source>
</evidence>
<gene>
    <name evidence="3" type="ORF">BaRGS_00030360</name>
</gene>
<keyword evidence="2" id="KW-0812">Transmembrane</keyword>
<evidence type="ECO:0000256" key="1">
    <source>
        <dbReference type="SAM" id="MobiDB-lite"/>
    </source>
</evidence>
<organism evidence="3 4">
    <name type="scientific">Batillaria attramentaria</name>
    <dbReference type="NCBI Taxonomy" id="370345"/>
    <lineage>
        <taxon>Eukaryota</taxon>
        <taxon>Metazoa</taxon>
        <taxon>Spiralia</taxon>
        <taxon>Lophotrochozoa</taxon>
        <taxon>Mollusca</taxon>
        <taxon>Gastropoda</taxon>
        <taxon>Caenogastropoda</taxon>
        <taxon>Sorbeoconcha</taxon>
        <taxon>Cerithioidea</taxon>
        <taxon>Batillariidae</taxon>
        <taxon>Batillaria</taxon>
    </lineage>
</organism>
<reference evidence="3 4" key="1">
    <citation type="journal article" date="2023" name="Sci. Data">
        <title>Genome assembly of the Korean intertidal mud-creeper Batillaria attramentaria.</title>
        <authorList>
            <person name="Patra A.K."/>
            <person name="Ho P.T."/>
            <person name="Jun S."/>
            <person name="Lee S.J."/>
            <person name="Kim Y."/>
            <person name="Won Y.J."/>
        </authorList>
    </citation>
    <scope>NUCLEOTIDE SEQUENCE [LARGE SCALE GENOMIC DNA]</scope>
    <source>
        <strain evidence="3">Wonlab-2016</strain>
    </source>
</reference>
<feature type="non-terminal residue" evidence="3">
    <location>
        <position position="1"/>
    </location>
</feature>
<proteinExistence type="predicted"/>
<dbReference type="Proteomes" id="UP001519460">
    <property type="component" value="Unassembled WGS sequence"/>
</dbReference>
<keyword evidence="2" id="KW-1133">Transmembrane helix</keyword>
<keyword evidence="4" id="KW-1185">Reference proteome</keyword>
<feature type="transmembrane region" description="Helical" evidence="2">
    <location>
        <begin position="66"/>
        <end position="87"/>
    </location>
</feature>
<name>A0ABD0JUU1_9CAEN</name>
<comment type="caution">
    <text evidence="3">The sequence shown here is derived from an EMBL/GenBank/DDBJ whole genome shotgun (WGS) entry which is preliminary data.</text>
</comment>
<accession>A0ABD0JUU1</accession>
<feature type="region of interest" description="Disordered" evidence="1">
    <location>
        <begin position="26"/>
        <end position="46"/>
    </location>
</feature>
<dbReference type="EMBL" id="JACVVK020000326">
    <property type="protein sequence ID" value="KAK7478435.1"/>
    <property type="molecule type" value="Genomic_DNA"/>
</dbReference>